<dbReference type="Gene3D" id="3.40.720.10">
    <property type="entry name" value="Alkaline Phosphatase, subunit A"/>
    <property type="match status" value="1"/>
</dbReference>
<feature type="transmembrane region" description="Helical" evidence="11">
    <location>
        <begin position="525"/>
        <end position="542"/>
    </location>
</feature>
<evidence type="ECO:0000313" key="13">
    <source>
        <dbReference type="EMBL" id="TFL07340.1"/>
    </source>
</evidence>
<evidence type="ECO:0000256" key="8">
    <source>
        <dbReference type="ARBA" id="ARBA00022989"/>
    </source>
</evidence>
<keyword evidence="7" id="KW-0256">Endoplasmic reticulum</keyword>
<dbReference type="PANTHER" id="PTHR23071">
    <property type="entry name" value="PHOSPHATIDYLINOSITOL GLYCAN"/>
    <property type="match status" value="1"/>
</dbReference>
<comment type="subcellular location">
    <subcellularLocation>
        <location evidence="1">Endoplasmic reticulum membrane</location>
        <topology evidence="1">Multi-pass membrane protein</topology>
    </subcellularLocation>
</comment>
<evidence type="ECO:0000256" key="11">
    <source>
        <dbReference type="SAM" id="Phobius"/>
    </source>
</evidence>
<evidence type="ECO:0000256" key="5">
    <source>
        <dbReference type="ARBA" id="ARBA00022679"/>
    </source>
</evidence>
<dbReference type="STRING" id="1884261.A0A5C3R2F1"/>
<feature type="transmembrane region" description="Helical" evidence="11">
    <location>
        <begin position="909"/>
        <end position="928"/>
    </location>
</feature>
<keyword evidence="6 11" id="KW-0812">Transmembrane</keyword>
<evidence type="ECO:0000256" key="7">
    <source>
        <dbReference type="ARBA" id="ARBA00022824"/>
    </source>
</evidence>
<evidence type="ECO:0000256" key="4">
    <source>
        <dbReference type="ARBA" id="ARBA00022502"/>
    </source>
</evidence>
<dbReference type="Pfam" id="PF19316">
    <property type="entry name" value="PIGO_PIGG"/>
    <property type="match status" value="1"/>
</dbReference>
<organism evidence="13 14">
    <name type="scientific">Pterulicium gracile</name>
    <dbReference type="NCBI Taxonomy" id="1884261"/>
    <lineage>
        <taxon>Eukaryota</taxon>
        <taxon>Fungi</taxon>
        <taxon>Dikarya</taxon>
        <taxon>Basidiomycota</taxon>
        <taxon>Agaricomycotina</taxon>
        <taxon>Agaricomycetes</taxon>
        <taxon>Agaricomycetidae</taxon>
        <taxon>Agaricales</taxon>
        <taxon>Pleurotineae</taxon>
        <taxon>Pterulaceae</taxon>
        <taxon>Pterulicium</taxon>
    </lineage>
</organism>
<dbReference type="InterPro" id="IPR037675">
    <property type="entry name" value="PIG-O_N"/>
</dbReference>
<feature type="transmembrane region" description="Helical" evidence="11">
    <location>
        <begin position="429"/>
        <end position="449"/>
    </location>
</feature>
<keyword evidence="4" id="KW-0337">GPI-anchor biosynthesis</keyword>
<evidence type="ECO:0000256" key="1">
    <source>
        <dbReference type="ARBA" id="ARBA00004477"/>
    </source>
</evidence>
<evidence type="ECO:0000256" key="10">
    <source>
        <dbReference type="ARBA" id="ARBA00023180"/>
    </source>
</evidence>
<keyword evidence="9 11" id="KW-0472">Membrane</keyword>
<evidence type="ECO:0000256" key="9">
    <source>
        <dbReference type="ARBA" id="ARBA00023136"/>
    </source>
</evidence>
<gene>
    <name evidence="13" type="ORF">BDV98DRAFT_557692</name>
</gene>
<dbReference type="InterPro" id="IPR017850">
    <property type="entry name" value="Alkaline_phosphatase_core_sf"/>
</dbReference>
<dbReference type="InterPro" id="IPR039524">
    <property type="entry name" value="PIGO/GPI13"/>
</dbReference>
<feature type="transmembrane region" description="Helical" evidence="11">
    <location>
        <begin position="812"/>
        <end position="834"/>
    </location>
</feature>
<dbReference type="CDD" id="cd16023">
    <property type="entry name" value="GPI_EPT_3"/>
    <property type="match status" value="1"/>
</dbReference>
<dbReference type="EMBL" id="ML178814">
    <property type="protein sequence ID" value="TFL07340.1"/>
    <property type="molecule type" value="Genomic_DNA"/>
</dbReference>
<feature type="transmembrane region" description="Helical" evidence="11">
    <location>
        <begin position="948"/>
        <end position="981"/>
    </location>
</feature>
<feature type="transmembrane region" description="Helical" evidence="11">
    <location>
        <begin position="554"/>
        <end position="573"/>
    </location>
</feature>
<dbReference type="UniPathway" id="UPA00196"/>
<feature type="transmembrane region" description="Helical" evidence="11">
    <location>
        <begin position="766"/>
        <end position="783"/>
    </location>
</feature>
<sequence length="993" mass="108970">MAKSALILVWAFLVHCAAIYLFTSGFLLSRLSLPNLSAPNEAYKSQATHSRAVILIIDALRFDFIASSPPSPISPAHHHIFTLPQELTAQNPRRSFIFDTYVDPPTTTLQRIKGITTGSLPTFVDLGNNFGAASIEEDSLIQQFKLAGKKLAFMGDDTWMSVFPDSFDRNMTFPFDSFNVEDLHTVDNGVIDNLFPLLQDQNRPFDVLVGHFLGVDHVGHRVGPDHPTMKLKLQQMNEVLNRVVENLDDDTLLVVLGDHGMDRSGDHGGDGELETHAATWIYSKSRDLFDPSYPPSASLLDYSVFPGAAAPHRSIQQIDLVPTLSLLLGFPIPFNNLGTLIPELFSRDGGEPLQTSMQLNNKQIEGFLQEYRSSSAGSELEAAWPSLRQSLAAVDQLDHSSNERLMQAQLYNRLALETCRVLWARFDAVVMYMGLALLLIALVTVAAAFRSLQVHGRNYVRWVDLHLIWCLRGAAIGSVMGLGAHLVLGSAVPNLDSLDWILFFAPLLSCLLLLLSLGRTALPPLPSLSAVPVVIHTISYFSNSFTFWEDRITTFLLASSIVPALFAGLTAVHTRYRYRIFGFACLFAVCARLMSISTVCREEQQPYCHVTFYSSASLPSPPNAALLLALPCSMALPSIIKRFLHITKSDGGVGVPHRTWLLTPSLILGTVVWLSEWAETTEVMGQEWQPLLRQTRTGASWLVVALSAATIALSYKHPVCLDFEVVPTAEGKSIEISGYANAFGSAYLIFWSAMFTLVYFTSQLTGQLVLSLSLVALLAYLELADTVRDVKRWEKIVAISLEGAIESKGENLYTPLTFGEIIPLALLGMVTFFATGHQSTISSIQWKSSFLLTPYAQYQLSPTTVSLNAFGPFLLIGLAAPLVGLWNRPPLAKEGKKNGRPDMEIHTQSILASLAVMVYYSCLLLGAATSAAFLRRHLMVWKVFAPKFMTAVVALLAVDIGVIVGVAFGVGIVGNVVGGLIKKLQGTDRPKTQ</sequence>
<evidence type="ECO:0000256" key="3">
    <source>
        <dbReference type="ARBA" id="ARBA00008695"/>
    </source>
</evidence>
<dbReference type="InterPro" id="IPR002591">
    <property type="entry name" value="Phosphodiest/P_Trfase"/>
</dbReference>
<dbReference type="AlphaFoldDB" id="A0A5C3R2F1"/>
<protein>
    <recommendedName>
        <fullName evidence="12">GPI ethanolamine phosphate transferase 2 C-terminal domain-containing protein</fullName>
    </recommendedName>
</protein>
<accession>A0A5C3R2F1</accession>
<feature type="transmembrane region" description="Helical" evidence="11">
    <location>
        <begin position="736"/>
        <end position="760"/>
    </location>
</feature>
<reference evidence="13 14" key="1">
    <citation type="journal article" date="2019" name="Nat. Ecol. Evol.">
        <title>Megaphylogeny resolves global patterns of mushroom evolution.</title>
        <authorList>
            <person name="Varga T."/>
            <person name="Krizsan K."/>
            <person name="Foldi C."/>
            <person name="Dima B."/>
            <person name="Sanchez-Garcia M."/>
            <person name="Sanchez-Ramirez S."/>
            <person name="Szollosi G.J."/>
            <person name="Szarkandi J.G."/>
            <person name="Papp V."/>
            <person name="Albert L."/>
            <person name="Andreopoulos W."/>
            <person name="Angelini C."/>
            <person name="Antonin V."/>
            <person name="Barry K.W."/>
            <person name="Bougher N.L."/>
            <person name="Buchanan P."/>
            <person name="Buyck B."/>
            <person name="Bense V."/>
            <person name="Catcheside P."/>
            <person name="Chovatia M."/>
            <person name="Cooper J."/>
            <person name="Damon W."/>
            <person name="Desjardin D."/>
            <person name="Finy P."/>
            <person name="Geml J."/>
            <person name="Haridas S."/>
            <person name="Hughes K."/>
            <person name="Justo A."/>
            <person name="Karasinski D."/>
            <person name="Kautmanova I."/>
            <person name="Kiss B."/>
            <person name="Kocsube S."/>
            <person name="Kotiranta H."/>
            <person name="LaButti K.M."/>
            <person name="Lechner B.E."/>
            <person name="Liimatainen K."/>
            <person name="Lipzen A."/>
            <person name="Lukacs Z."/>
            <person name="Mihaltcheva S."/>
            <person name="Morgado L.N."/>
            <person name="Niskanen T."/>
            <person name="Noordeloos M.E."/>
            <person name="Ohm R.A."/>
            <person name="Ortiz-Santana B."/>
            <person name="Ovrebo C."/>
            <person name="Racz N."/>
            <person name="Riley R."/>
            <person name="Savchenko A."/>
            <person name="Shiryaev A."/>
            <person name="Soop K."/>
            <person name="Spirin V."/>
            <person name="Szebenyi C."/>
            <person name="Tomsovsky M."/>
            <person name="Tulloss R.E."/>
            <person name="Uehling J."/>
            <person name="Grigoriev I.V."/>
            <person name="Vagvolgyi C."/>
            <person name="Papp T."/>
            <person name="Martin F.M."/>
            <person name="Miettinen O."/>
            <person name="Hibbett D.S."/>
            <person name="Nagy L.G."/>
        </authorList>
    </citation>
    <scope>NUCLEOTIDE SEQUENCE [LARGE SCALE GENOMIC DNA]</scope>
    <source>
        <strain evidence="13 14">CBS 309.79</strain>
    </source>
</reference>
<evidence type="ECO:0000313" key="14">
    <source>
        <dbReference type="Proteomes" id="UP000305067"/>
    </source>
</evidence>
<keyword evidence="10" id="KW-0325">Glycoprotein</keyword>
<feature type="transmembrane region" description="Helical" evidence="11">
    <location>
        <begin position="500"/>
        <end position="518"/>
    </location>
</feature>
<keyword evidence="8 11" id="KW-1133">Transmembrane helix</keyword>
<dbReference type="SUPFAM" id="SSF53649">
    <property type="entry name" value="Alkaline phosphatase-like"/>
    <property type="match status" value="1"/>
</dbReference>
<dbReference type="InterPro" id="IPR045687">
    <property type="entry name" value="PIGG/GPI7_C"/>
</dbReference>
<proteinExistence type="inferred from homology"/>
<dbReference type="OrthoDB" id="272139at2759"/>
<evidence type="ECO:0000256" key="2">
    <source>
        <dbReference type="ARBA" id="ARBA00004687"/>
    </source>
</evidence>
<evidence type="ECO:0000256" key="6">
    <source>
        <dbReference type="ARBA" id="ARBA00022692"/>
    </source>
</evidence>
<comment type="pathway">
    <text evidence="2">Glycolipid biosynthesis; glycosylphosphatidylinositol-anchor biosynthesis.</text>
</comment>
<dbReference type="GO" id="GO:0051377">
    <property type="term" value="F:mannose-ethanolamine phosphotransferase activity"/>
    <property type="evidence" value="ECO:0007669"/>
    <property type="project" value="InterPro"/>
</dbReference>
<keyword evidence="14" id="KW-1185">Reference proteome</keyword>
<keyword evidence="5" id="KW-0808">Transferase</keyword>
<feature type="transmembrane region" description="Helical" evidence="11">
    <location>
        <begin position="469"/>
        <end position="488"/>
    </location>
</feature>
<name>A0A5C3R2F1_9AGAR</name>
<feature type="domain" description="GPI ethanolamine phosphate transferase 2 C-terminal" evidence="12">
    <location>
        <begin position="825"/>
        <end position="968"/>
    </location>
</feature>
<feature type="transmembrane region" description="Helical" evidence="11">
    <location>
        <begin position="869"/>
        <end position="888"/>
    </location>
</feature>
<dbReference type="GO" id="GO:0006506">
    <property type="term" value="P:GPI anchor biosynthetic process"/>
    <property type="evidence" value="ECO:0007669"/>
    <property type="project" value="UniProtKB-UniPathway"/>
</dbReference>
<dbReference type="Pfam" id="PF01663">
    <property type="entry name" value="Phosphodiest"/>
    <property type="match status" value="1"/>
</dbReference>
<dbReference type="GO" id="GO:0005789">
    <property type="term" value="C:endoplasmic reticulum membrane"/>
    <property type="evidence" value="ECO:0007669"/>
    <property type="project" value="UniProtKB-SubCell"/>
</dbReference>
<comment type="similarity">
    <text evidence="3">Belongs to the PIGG/PIGN/PIGO family. PIGO subfamily.</text>
</comment>
<dbReference type="PANTHER" id="PTHR23071:SF1">
    <property type="entry name" value="GPI ETHANOLAMINE PHOSPHATE TRANSFERASE 3"/>
    <property type="match status" value="1"/>
</dbReference>
<dbReference type="Proteomes" id="UP000305067">
    <property type="component" value="Unassembled WGS sequence"/>
</dbReference>
<evidence type="ECO:0000259" key="12">
    <source>
        <dbReference type="Pfam" id="PF19316"/>
    </source>
</evidence>